<evidence type="ECO:0000313" key="1">
    <source>
        <dbReference type="EMBL" id="MEV0707386.1"/>
    </source>
</evidence>
<name>A0ABV3FQD1_9NOCA</name>
<sequence length="238" mass="28204">MREESREEQLYRSRHDDQNLEVALHMARQIEEAYTEFSAFVSSCDRVDERYEQQVHHDSLWWYFDVWLSHLYNSDFRSGSSRWRHFNGKTLTFDQFRNLIPALYLKIGTEYLRDPSRLDFVRRGSWRHGRLRTRLAIQLIWLLFTLVKEPWGSWPQIHAYLHTKIAVEGYPGRIPRRVTSLLPQFATPDDGIYAQREVNDAAPTTQEITRGEVLALICGALSHWPVRTYDSAMDDLIM</sequence>
<dbReference type="EMBL" id="JBFAKC010000003">
    <property type="protein sequence ID" value="MEV0707386.1"/>
    <property type="molecule type" value="Genomic_DNA"/>
</dbReference>
<dbReference type="Proteomes" id="UP001551695">
    <property type="component" value="Unassembled WGS sequence"/>
</dbReference>
<comment type="caution">
    <text evidence="1">The sequence shown here is derived from an EMBL/GenBank/DDBJ whole genome shotgun (WGS) entry which is preliminary data.</text>
</comment>
<reference evidence="1 2" key="1">
    <citation type="submission" date="2024-06" db="EMBL/GenBank/DDBJ databases">
        <title>The Natural Products Discovery Center: Release of the First 8490 Sequenced Strains for Exploring Actinobacteria Biosynthetic Diversity.</title>
        <authorList>
            <person name="Kalkreuter E."/>
            <person name="Kautsar S.A."/>
            <person name="Yang D."/>
            <person name="Bader C.D."/>
            <person name="Teijaro C.N."/>
            <person name="Fluegel L."/>
            <person name="Davis C.M."/>
            <person name="Simpson J.R."/>
            <person name="Lauterbach L."/>
            <person name="Steele A.D."/>
            <person name="Gui C."/>
            <person name="Meng S."/>
            <person name="Li G."/>
            <person name="Viehrig K."/>
            <person name="Ye F."/>
            <person name="Su P."/>
            <person name="Kiefer A.F."/>
            <person name="Nichols A."/>
            <person name="Cepeda A.J."/>
            <person name="Yan W."/>
            <person name="Fan B."/>
            <person name="Jiang Y."/>
            <person name="Adhikari A."/>
            <person name="Zheng C.-J."/>
            <person name="Schuster L."/>
            <person name="Cowan T.M."/>
            <person name="Smanski M.J."/>
            <person name="Chevrette M.G."/>
            <person name="De Carvalho L.P.S."/>
            <person name="Shen B."/>
        </authorList>
    </citation>
    <scope>NUCLEOTIDE SEQUENCE [LARGE SCALE GENOMIC DNA]</scope>
    <source>
        <strain evidence="1 2">NPDC050403</strain>
    </source>
</reference>
<evidence type="ECO:0000313" key="2">
    <source>
        <dbReference type="Proteomes" id="UP001551695"/>
    </source>
</evidence>
<proteinExistence type="predicted"/>
<protein>
    <submittedName>
        <fullName evidence="1">Uncharacterized protein</fullName>
    </submittedName>
</protein>
<accession>A0ABV3FQD1</accession>
<organism evidence="1 2">
    <name type="scientific">Nocardia aurea</name>
    <dbReference type="NCBI Taxonomy" id="2144174"/>
    <lineage>
        <taxon>Bacteria</taxon>
        <taxon>Bacillati</taxon>
        <taxon>Actinomycetota</taxon>
        <taxon>Actinomycetes</taxon>
        <taxon>Mycobacteriales</taxon>
        <taxon>Nocardiaceae</taxon>
        <taxon>Nocardia</taxon>
    </lineage>
</organism>
<gene>
    <name evidence="1" type="ORF">AB0I48_07480</name>
</gene>
<keyword evidence="2" id="KW-1185">Reference proteome</keyword>
<dbReference type="RefSeq" id="WP_357781166.1">
    <property type="nucleotide sequence ID" value="NZ_JBFAKC010000003.1"/>
</dbReference>